<evidence type="ECO:0000256" key="5">
    <source>
        <dbReference type="ARBA" id="ARBA00013151"/>
    </source>
</evidence>
<dbReference type="GO" id="GO:0004801">
    <property type="term" value="F:transaldolase activity"/>
    <property type="evidence" value="ECO:0007669"/>
    <property type="project" value="UniProtKB-UniRule"/>
</dbReference>
<dbReference type="PANTHER" id="PTHR10683:SF31">
    <property type="entry name" value="TRANSALDOLASE"/>
    <property type="match status" value="1"/>
</dbReference>
<gene>
    <name evidence="11" type="primary">tal</name>
    <name evidence="13" type="ORF">C8D87_101675</name>
    <name evidence="12" type="ORF">C8D88_110162</name>
</gene>
<dbReference type="Proteomes" id="UP000248714">
    <property type="component" value="Unassembled WGS sequence"/>
</dbReference>
<dbReference type="EC" id="2.2.1.2" evidence="5 11"/>
<keyword evidence="15" id="KW-1185">Reference proteome</keyword>
<evidence type="ECO:0000313" key="13">
    <source>
        <dbReference type="EMBL" id="RAS70375.1"/>
    </source>
</evidence>
<dbReference type="GO" id="GO:0005737">
    <property type="term" value="C:cytoplasm"/>
    <property type="evidence" value="ECO:0007669"/>
    <property type="project" value="UniProtKB-SubCell"/>
</dbReference>
<protein>
    <recommendedName>
        <fullName evidence="5 11">Transaldolase</fullName>
        <ecNumber evidence="5 11">2.2.1.2</ecNumber>
    </recommendedName>
</protein>
<evidence type="ECO:0000313" key="15">
    <source>
        <dbReference type="Proteomes" id="UP000248714"/>
    </source>
</evidence>
<evidence type="ECO:0000256" key="11">
    <source>
        <dbReference type="HAMAP-Rule" id="MF_00493"/>
    </source>
</evidence>
<dbReference type="InterPro" id="IPR018225">
    <property type="entry name" value="Transaldolase_AS"/>
</dbReference>
<dbReference type="AlphaFoldDB" id="A0A316HR14"/>
<dbReference type="GO" id="GO:0005975">
    <property type="term" value="P:carbohydrate metabolic process"/>
    <property type="evidence" value="ECO:0007669"/>
    <property type="project" value="InterPro"/>
</dbReference>
<comment type="function">
    <text evidence="1 11">Transaldolase is important for the balance of metabolites in the pentose-phosphate pathway.</text>
</comment>
<name>A0A316HR14_9PSEU</name>
<dbReference type="Gene3D" id="3.20.20.70">
    <property type="entry name" value="Aldolase class I"/>
    <property type="match status" value="1"/>
</dbReference>
<dbReference type="InterPro" id="IPR013785">
    <property type="entry name" value="Aldolase_TIM"/>
</dbReference>
<evidence type="ECO:0000256" key="7">
    <source>
        <dbReference type="ARBA" id="ARBA00022679"/>
    </source>
</evidence>
<dbReference type="OrthoDB" id="9809101at2"/>
<sequence>MRTALHGLAEHGQSPWLDQLSRDLLRGGDLAALIDDGVLGVTSNPTIFQDAMSSGTAYDAQKRELHEHDPKEIFLALAAEDIRKACDLLVGKGTSPRDGWVSMEVDPGFAHDTQATIDEARRLHALIDRPNLFVKIPGTSEGLPAIEESIANGIPVNVTLLFSLDRHRAAAQAYLRGLHRLRSNGGDLGKVASVASFFVSRVDTEADKRLDALRRHEVLKGTLAIANAKLAYQQYLEIFSGRAWEELAKAGATPQWCLWASTSTKNPAFRDTRYVEELIGPETVTTMPRKTIEAFQDHGRVADTLTRDVEGARRVLDRFAEIGISYRAVTDTLEREGVRKFADSYRQLLDGLTAQPARR</sequence>
<comment type="subcellular location">
    <subcellularLocation>
        <location evidence="2 11">Cytoplasm</location>
    </subcellularLocation>
</comment>
<evidence type="ECO:0000313" key="12">
    <source>
        <dbReference type="EMBL" id="PWK83706.1"/>
    </source>
</evidence>
<dbReference type="InterPro" id="IPR001585">
    <property type="entry name" value="TAL/FSA"/>
</dbReference>
<dbReference type="NCBIfam" id="NF002881">
    <property type="entry name" value="PRK03343.1"/>
    <property type="match status" value="1"/>
</dbReference>
<evidence type="ECO:0000256" key="9">
    <source>
        <dbReference type="ARBA" id="ARBA00023270"/>
    </source>
</evidence>
<dbReference type="PANTHER" id="PTHR10683">
    <property type="entry name" value="TRANSALDOLASE"/>
    <property type="match status" value="1"/>
</dbReference>
<dbReference type="RefSeq" id="WP_109639504.1">
    <property type="nucleotide sequence ID" value="NZ_QGHB01000010.1"/>
</dbReference>
<accession>A0A316HR14</accession>
<dbReference type="SUPFAM" id="SSF51569">
    <property type="entry name" value="Aldolase"/>
    <property type="match status" value="1"/>
</dbReference>
<organism evidence="12 14">
    <name type="scientific">Lentzea atacamensis</name>
    <dbReference type="NCBI Taxonomy" id="531938"/>
    <lineage>
        <taxon>Bacteria</taxon>
        <taxon>Bacillati</taxon>
        <taxon>Actinomycetota</taxon>
        <taxon>Actinomycetes</taxon>
        <taxon>Pseudonocardiales</taxon>
        <taxon>Pseudonocardiaceae</taxon>
        <taxon>Lentzea</taxon>
    </lineage>
</organism>
<evidence type="ECO:0000256" key="10">
    <source>
        <dbReference type="ARBA" id="ARBA00048810"/>
    </source>
</evidence>
<dbReference type="CDD" id="cd00955">
    <property type="entry name" value="Transaldolase_like"/>
    <property type="match status" value="1"/>
</dbReference>
<feature type="active site" description="Schiff-base intermediate with substrate" evidence="11">
    <location>
        <position position="135"/>
    </location>
</feature>
<dbReference type="Proteomes" id="UP000246005">
    <property type="component" value="Unassembled WGS sequence"/>
</dbReference>
<proteinExistence type="inferred from homology"/>
<evidence type="ECO:0000256" key="3">
    <source>
        <dbReference type="ARBA" id="ARBA00004857"/>
    </source>
</evidence>
<evidence type="ECO:0000256" key="4">
    <source>
        <dbReference type="ARBA" id="ARBA00008426"/>
    </source>
</evidence>
<keyword evidence="9 11" id="KW-0704">Schiff base</keyword>
<reference evidence="12 14" key="1">
    <citation type="submission" date="2018-05" db="EMBL/GenBank/DDBJ databases">
        <title>Genomic Encyclopedia of Type Strains, Phase IV (KMG-IV): sequencing the most valuable type-strain genomes for metagenomic binning, comparative biology and taxonomic classification.</title>
        <authorList>
            <person name="Goeker M."/>
        </authorList>
    </citation>
    <scope>NUCLEOTIDE SEQUENCE [LARGE SCALE GENOMIC DNA]</scope>
    <source>
        <strain evidence="13 15">DSM 45479</strain>
        <strain evidence="12 14">DSM 45480</strain>
    </source>
</reference>
<dbReference type="GO" id="GO:0006098">
    <property type="term" value="P:pentose-phosphate shunt"/>
    <property type="evidence" value="ECO:0007669"/>
    <property type="project" value="UniProtKB-UniRule"/>
</dbReference>
<dbReference type="EMBL" id="QGHB01000010">
    <property type="protein sequence ID" value="PWK83706.1"/>
    <property type="molecule type" value="Genomic_DNA"/>
</dbReference>
<evidence type="ECO:0000256" key="2">
    <source>
        <dbReference type="ARBA" id="ARBA00004496"/>
    </source>
</evidence>
<evidence type="ECO:0000256" key="6">
    <source>
        <dbReference type="ARBA" id="ARBA00022490"/>
    </source>
</evidence>
<keyword evidence="7 11" id="KW-0808">Transferase</keyword>
<keyword evidence="8 11" id="KW-0570">Pentose shunt</keyword>
<dbReference type="Pfam" id="PF00923">
    <property type="entry name" value="TAL_FSA"/>
    <property type="match status" value="1"/>
</dbReference>
<dbReference type="InterPro" id="IPR004732">
    <property type="entry name" value="Transaldolase_2"/>
</dbReference>
<dbReference type="PIRSF" id="PIRSF036915">
    <property type="entry name" value="Trnald_Bac_Plnt"/>
    <property type="match status" value="1"/>
</dbReference>
<comment type="pathway">
    <text evidence="3 11">Carbohydrate degradation; pentose phosphate pathway; D-glyceraldehyde 3-phosphate and beta-D-fructose 6-phosphate from D-ribose 5-phosphate and D-xylulose 5-phosphate (non-oxidative stage): step 2/3.</text>
</comment>
<comment type="catalytic activity">
    <reaction evidence="10 11">
        <text>D-sedoheptulose 7-phosphate + D-glyceraldehyde 3-phosphate = D-erythrose 4-phosphate + beta-D-fructose 6-phosphate</text>
        <dbReference type="Rhea" id="RHEA:17053"/>
        <dbReference type="ChEBI" id="CHEBI:16897"/>
        <dbReference type="ChEBI" id="CHEBI:57483"/>
        <dbReference type="ChEBI" id="CHEBI:57634"/>
        <dbReference type="ChEBI" id="CHEBI:59776"/>
        <dbReference type="EC" id="2.2.1.2"/>
    </reaction>
</comment>
<dbReference type="EMBL" id="QLTT01000001">
    <property type="protein sequence ID" value="RAS70375.1"/>
    <property type="molecule type" value="Genomic_DNA"/>
</dbReference>
<dbReference type="PROSITE" id="PS01054">
    <property type="entry name" value="TRANSALDOLASE_1"/>
    <property type="match status" value="1"/>
</dbReference>
<comment type="caution">
    <text evidence="12">The sequence shown here is derived from an EMBL/GenBank/DDBJ whole genome shotgun (WGS) entry which is preliminary data.</text>
</comment>
<evidence type="ECO:0000256" key="1">
    <source>
        <dbReference type="ARBA" id="ARBA00003518"/>
    </source>
</evidence>
<comment type="similarity">
    <text evidence="4 11">Belongs to the transaldolase family. Type 2 subfamily.</text>
</comment>
<dbReference type="HAMAP" id="MF_00493">
    <property type="entry name" value="Transaldolase_2"/>
    <property type="match status" value="1"/>
</dbReference>
<keyword evidence="6 11" id="KW-0963">Cytoplasm</keyword>
<dbReference type="NCBIfam" id="TIGR00876">
    <property type="entry name" value="tal_mycobact"/>
    <property type="match status" value="1"/>
</dbReference>
<dbReference type="UniPathway" id="UPA00115">
    <property type="reaction ID" value="UER00414"/>
</dbReference>
<evidence type="ECO:0000256" key="8">
    <source>
        <dbReference type="ARBA" id="ARBA00023126"/>
    </source>
</evidence>
<evidence type="ECO:0000313" key="14">
    <source>
        <dbReference type="Proteomes" id="UP000246005"/>
    </source>
</evidence>